<proteinExistence type="predicted"/>
<feature type="transmembrane region" description="Helical" evidence="1">
    <location>
        <begin position="387"/>
        <end position="404"/>
    </location>
</feature>
<feature type="transmembrane region" description="Helical" evidence="1">
    <location>
        <begin position="119"/>
        <end position="140"/>
    </location>
</feature>
<protein>
    <recommendedName>
        <fullName evidence="2">DUF5667 domain-containing protein</fullName>
    </recommendedName>
</protein>
<feature type="transmembrane region" description="Helical" evidence="1">
    <location>
        <begin position="411"/>
        <end position="432"/>
    </location>
</feature>
<feature type="transmembrane region" description="Helical" evidence="1">
    <location>
        <begin position="307"/>
        <end position="328"/>
    </location>
</feature>
<evidence type="ECO:0000313" key="4">
    <source>
        <dbReference type="Proteomes" id="UP000177268"/>
    </source>
</evidence>
<accession>A0A1F5ZFL8</accession>
<feature type="transmembrane region" description="Helical" evidence="1">
    <location>
        <begin position="91"/>
        <end position="112"/>
    </location>
</feature>
<feature type="transmembrane region" description="Helical" evidence="1">
    <location>
        <begin position="191"/>
        <end position="210"/>
    </location>
</feature>
<dbReference type="Proteomes" id="UP000177268">
    <property type="component" value="Unassembled WGS sequence"/>
</dbReference>
<dbReference type="AlphaFoldDB" id="A0A1F5ZFL8"/>
<name>A0A1F5ZFL8_9BACT</name>
<feature type="transmembrane region" description="Helical" evidence="1">
    <location>
        <begin position="146"/>
        <end position="164"/>
    </location>
</feature>
<dbReference type="EMBL" id="MFIZ01000033">
    <property type="protein sequence ID" value="OGG11298.1"/>
    <property type="molecule type" value="Genomic_DNA"/>
</dbReference>
<organism evidence="3 4">
    <name type="scientific">Candidatus Gottesmanbacteria bacterium RBG_13_45_10</name>
    <dbReference type="NCBI Taxonomy" id="1798370"/>
    <lineage>
        <taxon>Bacteria</taxon>
        <taxon>Candidatus Gottesmaniibacteriota</taxon>
    </lineage>
</organism>
<keyword evidence="1" id="KW-1133">Transmembrane helix</keyword>
<keyword evidence="1" id="KW-0472">Membrane</keyword>
<feature type="transmembrane region" description="Helical" evidence="1">
    <location>
        <begin position="954"/>
        <end position="973"/>
    </location>
</feature>
<evidence type="ECO:0000256" key="1">
    <source>
        <dbReference type="SAM" id="Phobius"/>
    </source>
</evidence>
<feature type="domain" description="DUF5667" evidence="2">
    <location>
        <begin position="672"/>
        <end position="752"/>
    </location>
</feature>
<dbReference type="InterPro" id="IPR043725">
    <property type="entry name" value="DUF5667"/>
</dbReference>
<evidence type="ECO:0000259" key="2">
    <source>
        <dbReference type="Pfam" id="PF18915"/>
    </source>
</evidence>
<evidence type="ECO:0000313" key="3">
    <source>
        <dbReference type="EMBL" id="OGG11298.1"/>
    </source>
</evidence>
<feature type="transmembrane region" description="Helical" evidence="1">
    <location>
        <begin position="340"/>
        <end position="367"/>
    </location>
</feature>
<comment type="caution">
    <text evidence="3">The sequence shown here is derived from an EMBL/GenBank/DDBJ whole genome shotgun (WGS) entry which is preliminary data.</text>
</comment>
<dbReference type="Pfam" id="PF18915">
    <property type="entry name" value="DUF5667"/>
    <property type="match status" value="1"/>
</dbReference>
<feature type="transmembrane region" description="Helical" evidence="1">
    <location>
        <begin position="222"/>
        <end position="242"/>
    </location>
</feature>
<reference evidence="3 4" key="1">
    <citation type="journal article" date="2016" name="Nat. Commun.">
        <title>Thousands of microbial genomes shed light on interconnected biogeochemical processes in an aquifer system.</title>
        <authorList>
            <person name="Anantharaman K."/>
            <person name="Brown C.T."/>
            <person name="Hug L.A."/>
            <person name="Sharon I."/>
            <person name="Castelle C.J."/>
            <person name="Probst A.J."/>
            <person name="Thomas B.C."/>
            <person name="Singh A."/>
            <person name="Wilkins M.J."/>
            <person name="Karaoz U."/>
            <person name="Brodie E.L."/>
            <person name="Williams K.H."/>
            <person name="Hubbard S.S."/>
            <person name="Banfield J.F."/>
        </authorList>
    </citation>
    <scope>NUCLEOTIDE SEQUENCE [LARGE SCALE GENOMIC DNA]</scope>
</reference>
<feature type="transmembrane region" description="Helical" evidence="1">
    <location>
        <begin position="169"/>
        <end position="185"/>
    </location>
</feature>
<keyword evidence="1" id="KW-0812">Transmembrane</keyword>
<sequence>MKLLKRYKEILILLFFSFTPLLWFKGNTMLLGHDSGFRLIPWNLLKNYFYSRSPTINFGMDWSVYKAFLVTQFPETILSSVTGSVVWGQHIALVLWFFIIGFAMWLGIYLVFPDNKYRFLRLWSSLFAMYNFYILQGWFIAERAKFSLFAALPIAVALLYRSIILKKNIVTHSLVFGILYFLLNGGGSPPLYGATFVGLACTFIIFSISGISESGRGVLKRLCLIALGFSFCFFILNAYWIMPQIGLYLGTYSQAVGDYGGIEGLIAWERMISKNASVINLLRLQGIPDWYDNIYHPFAHQFFTNNLLIIASFLPAILVFVGGIFLLCKRIAVRESRYILSLYIILFIGLVLAAGSHPPFGAVYIWAMRHVPGFAIFRSSFYKFAPLVWVPMIILSGFILNEVVYRIKNRFAKGFVAVCLLTALLCYHYPFFISNFFQLSKKFTTRVTVPSYVTASANVMNKADPYSGNILLYPPLDRGFINKPIDTYKWGFYSLDILPRSISTIPIIANDATGPGGELINRVYESLESRDTYAFFNVATILRIRSILVRRDIQTSSSQPIPDIAPIAASFGLTKIFDQGEWQLWTLPSPSVPPLIQAVSAVNFFRGDLSVSGSDIIGQGDALPVVETGSGTNQKMINSIAKSIIYGSECYFCKKDEWDTYVFGITLPTPRILPGSIAYRYVRWKEERESAKAKSDTERIDVLIAHAQTRLGEYVALGGAKNAGHLQSAQLQYESAMNEAVKIMEGLAPRERTIYANRILAYLLAQQRELRKAPDFESNFQTMIARVQPRVWMGDGQQEYRYGLTVDTASYYQLLVYEVAPQVLKVDGSLLTSPKNLFLGAGYHTIEFAASVDEFSKPAPSVFAVRKQEFPQSDPPNVTFTQKNPDLVVVHIENAQHPFLLLYNTGFDSRWKLGDSKGTREENRQVRTNGFANGWIIDKQGTYDATIYYQPQNIFYLGGVITMFGLMGGIIYLTRRKIKKAV</sequence>
<gene>
    <name evidence="3" type="ORF">A2Z00_02340</name>
</gene>